<accession>A0A6G0XG87</accession>
<protein>
    <submittedName>
        <fullName evidence="1">Uncharacterized protein</fullName>
    </submittedName>
</protein>
<dbReference type="AlphaFoldDB" id="A0A6G0XG87"/>
<keyword evidence="2" id="KW-1185">Reference proteome</keyword>
<gene>
    <name evidence="1" type="ORF">Ae201684_005113</name>
</gene>
<name>A0A6G0XG87_9STRA</name>
<comment type="caution">
    <text evidence="1">The sequence shown here is derived from an EMBL/GenBank/DDBJ whole genome shotgun (WGS) entry which is preliminary data.</text>
</comment>
<evidence type="ECO:0000313" key="1">
    <source>
        <dbReference type="EMBL" id="KAF0739188.1"/>
    </source>
</evidence>
<sequence length="102" mass="11198">MEDPVNISCETTIGGRRHGGHSIAISAIKSTDATTVDEMNHNNVAWRSQAQMLTDPARHATMAAKQLKERAFSRALSIRFRELLASFCTSIEVGAQDDKLPD</sequence>
<dbReference type="EMBL" id="VJMJ01000066">
    <property type="protein sequence ID" value="KAF0739188.1"/>
    <property type="molecule type" value="Genomic_DNA"/>
</dbReference>
<proteinExistence type="predicted"/>
<dbReference type="Proteomes" id="UP000481153">
    <property type="component" value="Unassembled WGS sequence"/>
</dbReference>
<evidence type="ECO:0000313" key="2">
    <source>
        <dbReference type="Proteomes" id="UP000481153"/>
    </source>
</evidence>
<organism evidence="1 2">
    <name type="scientific">Aphanomyces euteiches</name>
    <dbReference type="NCBI Taxonomy" id="100861"/>
    <lineage>
        <taxon>Eukaryota</taxon>
        <taxon>Sar</taxon>
        <taxon>Stramenopiles</taxon>
        <taxon>Oomycota</taxon>
        <taxon>Saprolegniomycetes</taxon>
        <taxon>Saprolegniales</taxon>
        <taxon>Verrucalvaceae</taxon>
        <taxon>Aphanomyces</taxon>
    </lineage>
</organism>
<reference evidence="1 2" key="1">
    <citation type="submission" date="2019-07" db="EMBL/GenBank/DDBJ databases">
        <title>Genomics analysis of Aphanomyces spp. identifies a new class of oomycete effector associated with host adaptation.</title>
        <authorList>
            <person name="Gaulin E."/>
        </authorList>
    </citation>
    <scope>NUCLEOTIDE SEQUENCE [LARGE SCALE GENOMIC DNA]</scope>
    <source>
        <strain evidence="1 2">ATCC 201684</strain>
    </source>
</reference>